<dbReference type="AlphaFoldDB" id="G7V8T4"/>
<evidence type="ECO:0000259" key="1">
    <source>
        <dbReference type="Pfam" id="PF01248"/>
    </source>
</evidence>
<dbReference type="STRING" id="580340.Tlie_0640"/>
<dbReference type="Proteomes" id="UP000005868">
    <property type="component" value="Chromosome"/>
</dbReference>
<evidence type="ECO:0000313" key="3">
    <source>
        <dbReference type="Proteomes" id="UP000005868"/>
    </source>
</evidence>
<evidence type="ECO:0000313" key="2">
    <source>
        <dbReference type="EMBL" id="AER66375.1"/>
    </source>
</evidence>
<protein>
    <submittedName>
        <fullName evidence="2">Ribosomal protein L7AE family protein</fullName>
    </submittedName>
</protein>
<reference evidence="2 3" key="2">
    <citation type="journal article" date="2012" name="Stand. Genomic Sci.">
        <title>Genome sequence of the moderately thermophilic, amino-acid-degrading and sulfur-reducing bacterium Thermovirga lienii type strain (Cas60314(T)).</title>
        <authorList>
            <person name="Goker M."/>
            <person name="Saunders E."/>
            <person name="Lapidus A."/>
            <person name="Nolan M."/>
            <person name="Lucas S."/>
            <person name="Hammon N."/>
            <person name="Deshpande S."/>
            <person name="Cheng J.F."/>
            <person name="Han C."/>
            <person name="Tapia R."/>
            <person name="Goodwin L.A."/>
            <person name="Pitluck S."/>
            <person name="Liolios K."/>
            <person name="Mavromatis K."/>
            <person name="Pagani I."/>
            <person name="Ivanova N."/>
            <person name="Mikhailova N."/>
            <person name="Pati A."/>
            <person name="Chen A."/>
            <person name="Palaniappan K."/>
            <person name="Land M."/>
            <person name="Chang Y.J."/>
            <person name="Jeffries C.D."/>
            <person name="Brambilla E.M."/>
            <person name="Rohde M."/>
            <person name="Spring S."/>
            <person name="Detter J.C."/>
            <person name="Woyke T."/>
            <person name="Bristow J."/>
            <person name="Eisen J.A."/>
            <person name="Markowitz V."/>
            <person name="Hugenholtz P."/>
            <person name="Kyrpides N.C."/>
            <person name="Klenk H.P."/>
        </authorList>
    </citation>
    <scope>NUCLEOTIDE SEQUENCE [LARGE SCALE GENOMIC DNA]</scope>
    <source>
        <strain evidence="3">ATCC BAA-1197 / DSM 17291 / Cas60314</strain>
    </source>
</reference>
<dbReference type="KEGG" id="tli:Tlie_0640"/>
<dbReference type="Gene3D" id="3.30.1330.30">
    <property type="match status" value="1"/>
</dbReference>
<gene>
    <name evidence="2" type="ordered locus">Tlie_0640</name>
</gene>
<dbReference type="GO" id="GO:0005840">
    <property type="term" value="C:ribosome"/>
    <property type="evidence" value="ECO:0007669"/>
    <property type="project" value="UniProtKB-KW"/>
</dbReference>
<name>G7V8T4_THELD</name>
<proteinExistence type="predicted"/>
<reference evidence="3" key="1">
    <citation type="submission" date="2011-10" db="EMBL/GenBank/DDBJ databases">
        <title>The complete genome of chromosome of Thermovirga lienii DSM 17291.</title>
        <authorList>
            <consortium name="US DOE Joint Genome Institute (JGI-PGF)"/>
            <person name="Lucas S."/>
            <person name="Copeland A."/>
            <person name="Lapidus A."/>
            <person name="Glavina del Rio T."/>
            <person name="Dalin E."/>
            <person name="Tice H."/>
            <person name="Bruce D."/>
            <person name="Goodwin L."/>
            <person name="Pitluck S."/>
            <person name="Peters L."/>
            <person name="Mikhailova N."/>
            <person name="Saunders E."/>
            <person name="Kyrpides N."/>
            <person name="Mavromatis K."/>
            <person name="Ivanova N."/>
            <person name="Last F.I."/>
            <person name="Brettin T."/>
            <person name="Detter J.C."/>
            <person name="Han C."/>
            <person name="Larimer F."/>
            <person name="Land M."/>
            <person name="Hauser L."/>
            <person name="Markowitz V."/>
            <person name="Cheng J.-F."/>
            <person name="Hugenholtz P."/>
            <person name="Woyke T."/>
            <person name="Wu D."/>
            <person name="Spring S."/>
            <person name="Schroeder M."/>
            <person name="Brambilla E.-M."/>
            <person name="Klenk H.-P."/>
            <person name="Eisen J.A."/>
        </authorList>
    </citation>
    <scope>NUCLEOTIDE SEQUENCE [LARGE SCALE GENOMIC DNA]</scope>
    <source>
        <strain evidence="3">ATCC BAA-1197 / DSM 17291 / Cas60314</strain>
    </source>
</reference>
<keyword evidence="3" id="KW-1185">Reference proteome</keyword>
<dbReference type="SUPFAM" id="SSF55315">
    <property type="entry name" value="L30e-like"/>
    <property type="match status" value="1"/>
</dbReference>
<keyword evidence="2" id="KW-0689">Ribosomal protein</keyword>
<keyword evidence="2" id="KW-0687">Ribonucleoprotein</keyword>
<dbReference type="InterPro" id="IPR004038">
    <property type="entry name" value="Ribosomal_eL8/eL30/eS12/Gad45"/>
</dbReference>
<dbReference type="InterPro" id="IPR029064">
    <property type="entry name" value="Ribosomal_eL30-like_sf"/>
</dbReference>
<organism evidence="2 3">
    <name type="scientific">Thermovirga lienii (strain ATCC BAA-1197 / DSM 17291 / Cas60314)</name>
    <dbReference type="NCBI Taxonomy" id="580340"/>
    <lineage>
        <taxon>Bacteria</taxon>
        <taxon>Thermotogati</taxon>
        <taxon>Synergistota</taxon>
        <taxon>Synergistia</taxon>
        <taxon>Synergistales</taxon>
        <taxon>Thermovirgaceae</taxon>
        <taxon>Thermovirga</taxon>
    </lineage>
</organism>
<dbReference type="eggNOG" id="COG1358">
    <property type="taxonomic scope" value="Bacteria"/>
</dbReference>
<sequence length="97" mass="10278">MITCVGPLVRGDSVPLHELAVPYRVVGAKAVKKALEKGKVRKVFIAKDADPSVSDALLEQAVNAGVEVEWADSKVILGRACAIDRPASAAAIRNEEK</sequence>
<dbReference type="EMBL" id="CP003096">
    <property type="protein sequence ID" value="AER66375.1"/>
    <property type="molecule type" value="Genomic_DNA"/>
</dbReference>
<feature type="domain" description="Ribosomal protein eL8/eL30/eS12/Gadd45" evidence="1">
    <location>
        <begin position="25"/>
        <end position="96"/>
    </location>
</feature>
<dbReference type="HOGENOM" id="CLU_168063_1_1_0"/>
<dbReference type="Pfam" id="PF01248">
    <property type="entry name" value="Ribosomal_L7Ae"/>
    <property type="match status" value="1"/>
</dbReference>
<accession>G7V8T4</accession>